<dbReference type="PANTHER" id="PTHR10938:SF0">
    <property type="entry name" value="TRANSLATION INITIATION FACTOR IF-3, MITOCHONDRIAL"/>
    <property type="match status" value="1"/>
</dbReference>
<comment type="caution">
    <text evidence="2">The sequence shown here is derived from an EMBL/GenBank/DDBJ whole genome shotgun (WGS) entry which is preliminary data.</text>
</comment>
<feature type="region of interest" description="Disordered" evidence="1">
    <location>
        <begin position="141"/>
        <end position="163"/>
    </location>
</feature>
<feature type="compositionally biased region" description="Low complexity" evidence="1">
    <location>
        <begin position="21"/>
        <end position="66"/>
    </location>
</feature>
<dbReference type="GO" id="GO:0005739">
    <property type="term" value="C:mitochondrion"/>
    <property type="evidence" value="ECO:0007669"/>
    <property type="project" value="TreeGrafter"/>
</dbReference>
<name>A0AAN6JRY3_9BASI</name>
<evidence type="ECO:0000313" key="3">
    <source>
        <dbReference type="Proteomes" id="UP001176517"/>
    </source>
</evidence>
<feature type="compositionally biased region" description="Basic and acidic residues" evidence="1">
    <location>
        <begin position="88"/>
        <end position="98"/>
    </location>
</feature>
<accession>A0AAN6JRY3</accession>
<dbReference type="GO" id="GO:0043022">
    <property type="term" value="F:ribosome binding"/>
    <property type="evidence" value="ECO:0007669"/>
    <property type="project" value="TreeGrafter"/>
</dbReference>
<feature type="region of interest" description="Disordered" evidence="1">
    <location>
        <begin position="176"/>
        <end position="227"/>
    </location>
</feature>
<feature type="compositionally biased region" description="Polar residues" evidence="1">
    <location>
        <begin position="75"/>
        <end position="87"/>
    </location>
</feature>
<dbReference type="EMBL" id="JAPDMZ010000055">
    <property type="protein sequence ID" value="KAK0553053.1"/>
    <property type="molecule type" value="Genomic_DNA"/>
</dbReference>
<reference evidence="2" key="1">
    <citation type="journal article" date="2023" name="PhytoFront">
        <title>Draft Genome Resources of Seven Strains of Tilletia horrida, Causal Agent of Kernel Smut of Rice.</title>
        <authorList>
            <person name="Khanal S."/>
            <person name="Antony Babu S."/>
            <person name="Zhou X.G."/>
        </authorList>
    </citation>
    <scope>NUCLEOTIDE SEQUENCE</scope>
    <source>
        <strain evidence="2">TX6</strain>
    </source>
</reference>
<keyword evidence="3" id="KW-1185">Reference proteome</keyword>
<protein>
    <submittedName>
        <fullName evidence="2">Uncharacterized protein</fullName>
    </submittedName>
</protein>
<organism evidence="2 3">
    <name type="scientific">Tilletia horrida</name>
    <dbReference type="NCBI Taxonomy" id="155126"/>
    <lineage>
        <taxon>Eukaryota</taxon>
        <taxon>Fungi</taxon>
        <taxon>Dikarya</taxon>
        <taxon>Basidiomycota</taxon>
        <taxon>Ustilaginomycotina</taxon>
        <taxon>Exobasidiomycetes</taxon>
        <taxon>Tilletiales</taxon>
        <taxon>Tilletiaceae</taxon>
        <taxon>Tilletia</taxon>
    </lineage>
</organism>
<proteinExistence type="predicted"/>
<dbReference type="PANTHER" id="PTHR10938">
    <property type="entry name" value="TRANSLATION INITIATION FACTOR IF-3"/>
    <property type="match status" value="1"/>
</dbReference>
<evidence type="ECO:0000313" key="2">
    <source>
        <dbReference type="EMBL" id="KAK0553053.1"/>
    </source>
</evidence>
<feature type="region of interest" description="Disordered" evidence="1">
    <location>
        <begin position="250"/>
        <end position="276"/>
    </location>
</feature>
<dbReference type="Proteomes" id="UP001176517">
    <property type="component" value="Unassembled WGS sequence"/>
</dbReference>
<gene>
    <name evidence="2" type="ORF">OC846_002669</name>
</gene>
<sequence length="365" mass="38373">MKRLLNPSRATRSLVSAVAGPSTSRLPPLTPRRPLSTSPSCCNTGGSSSRSGNSSSAQSRADSLTSIGAPVWVRKNQNQQQGNTSASSKDKGPVRDEDIQSDQIFLVDFTGAAGGGLTGPFPTSAVLGKIDRKRFWLQQVSAASSPAKPAGTDGGEQPSPQYPVCKLISKKEDYDKARAAARKKAGKTDEEPDSELPASSQEAQPAPAAAAPKPASSSSAPSRKEVQLTWSSTAHDISYKIAKAKRDLLKGGPGSRLTVRISHKGNAGRDVGPPGSPSYLATQTKRKEFLKTLHHLICQNEEDGAATAAQEEDAEAVSVEESMMKHRGAGGASVPGGVARISTEGVQWKTHGHMAVMAYEQVPQK</sequence>
<feature type="compositionally biased region" description="Low complexity" evidence="1">
    <location>
        <begin position="197"/>
        <end position="221"/>
    </location>
</feature>
<dbReference type="GO" id="GO:0003743">
    <property type="term" value="F:translation initiation factor activity"/>
    <property type="evidence" value="ECO:0007669"/>
    <property type="project" value="InterPro"/>
</dbReference>
<dbReference type="GO" id="GO:0032790">
    <property type="term" value="P:ribosome disassembly"/>
    <property type="evidence" value="ECO:0007669"/>
    <property type="project" value="TreeGrafter"/>
</dbReference>
<dbReference type="AlphaFoldDB" id="A0AAN6JRY3"/>
<evidence type="ECO:0000256" key="1">
    <source>
        <dbReference type="SAM" id="MobiDB-lite"/>
    </source>
</evidence>
<dbReference type="InterPro" id="IPR001288">
    <property type="entry name" value="Translation_initiation_fac_3"/>
</dbReference>
<feature type="region of interest" description="Disordered" evidence="1">
    <location>
        <begin position="1"/>
        <end position="99"/>
    </location>
</feature>
<dbReference type="GO" id="GO:0070124">
    <property type="term" value="P:mitochondrial translational initiation"/>
    <property type="evidence" value="ECO:0007669"/>
    <property type="project" value="TreeGrafter"/>
</dbReference>